<dbReference type="AlphaFoldDB" id="A0A1M5CPQ1"/>
<protein>
    <submittedName>
        <fullName evidence="1">Uncharacterized protein</fullName>
    </submittedName>
</protein>
<accession>A0A1M5CPQ1</accession>
<evidence type="ECO:0000313" key="1">
    <source>
        <dbReference type="EMBL" id="SHF56676.1"/>
    </source>
</evidence>
<organism evidence="1 2">
    <name type="scientific">Marinomonas polaris DSM 16579</name>
    <dbReference type="NCBI Taxonomy" id="1122206"/>
    <lineage>
        <taxon>Bacteria</taxon>
        <taxon>Pseudomonadati</taxon>
        <taxon>Pseudomonadota</taxon>
        <taxon>Gammaproteobacteria</taxon>
        <taxon>Oceanospirillales</taxon>
        <taxon>Oceanospirillaceae</taxon>
        <taxon>Marinomonas</taxon>
    </lineage>
</organism>
<dbReference type="RefSeq" id="WP_072839750.1">
    <property type="nucleotide sequence ID" value="NZ_FQVF01000009.1"/>
</dbReference>
<name>A0A1M5CPQ1_9GAMM</name>
<dbReference type="EMBL" id="FQVF01000009">
    <property type="protein sequence ID" value="SHF56676.1"/>
    <property type="molecule type" value="Genomic_DNA"/>
</dbReference>
<dbReference type="Proteomes" id="UP000184517">
    <property type="component" value="Unassembled WGS sequence"/>
</dbReference>
<keyword evidence="2" id="KW-1185">Reference proteome</keyword>
<reference evidence="2" key="1">
    <citation type="submission" date="2016-11" db="EMBL/GenBank/DDBJ databases">
        <authorList>
            <person name="Varghese N."/>
            <person name="Submissions S."/>
        </authorList>
    </citation>
    <scope>NUCLEOTIDE SEQUENCE [LARGE SCALE GENOMIC DNA]</scope>
    <source>
        <strain evidence="2">DSM 16579</strain>
    </source>
</reference>
<gene>
    <name evidence="1" type="ORF">SAMN02745753_02206</name>
</gene>
<evidence type="ECO:0000313" key="2">
    <source>
        <dbReference type="Proteomes" id="UP000184517"/>
    </source>
</evidence>
<proteinExistence type="predicted"/>
<sequence length="109" mass="12720">MPRKKQLKVSGNSITSFSVQVKQVKSDHGDVLIDIVDLQISTIDGVYKYDIRKDVRAPDIYATRDYIENSLEKAKKEFLKVEISEYTERMYLFFDVKSIGRVQYTGYRV</sequence>
<dbReference type="OrthoDB" id="7064314at2"/>